<dbReference type="InterPro" id="IPR036388">
    <property type="entry name" value="WH-like_DNA-bd_sf"/>
</dbReference>
<sequence>MQEGGISDDPIDAIVAAWRRELPDLPTHSIGIVTRVWHIAKILGDDRARLLRDHHADTATLDLLSTLRRQGAPYRMTTRELAAASLITAGAITQRVDRAEAQGLVTRSTRPNSRTVDIALSPLGRTTIDSLVTAVLTRECELLADLSGQRHDQLENMLRELLAHLTRMLDISRRPSHVGHRDDADDA</sequence>
<dbReference type="Gene3D" id="1.10.10.10">
    <property type="entry name" value="Winged helix-like DNA-binding domain superfamily/Winged helix DNA-binding domain"/>
    <property type="match status" value="1"/>
</dbReference>
<dbReference type="OrthoDB" id="3237509at2"/>
<accession>A0A1A3H7C4</accession>
<organism evidence="2 3">
    <name type="scientific">Mycolicibacterium mucogenicum</name>
    <name type="common">Mycobacterium mucogenicum</name>
    <dbReference type="NCBI Taxonomy" id="56689"/>
    <lineage>
        <taxon>Bacteria</taxon>
        <taxon>Bacillati</taxon>
        <taxon>Actinomycetota</taxon>
        <taxon>Actinomycetes</taxon>
        <taxon>Mycobacteriales</taxon>
        <taxon>Mycobacteriaceae</taxon>
        <taxon>Mycolicibacterium</taxon>
    </lineage>
</organism>
<dbReference type="SMART" id="SM00347">
    <property type="entry name" value="HTH_MARR"/>
    <property type="match status" value="1"/>
</dbReference>
<gene>
    <name evidence="2" type="ORF">A5630_18910</name>
</gene>
<evidence type="ECO:0000313" key="3">
    <source>
        <dbReference type="Proteomes" id="UP000093898"/>
    </source>
</evidence>
<dbReference type="InterPro" id="IPR000835">
    <property type="entry name" value="HTH_MarR-typ"/>
</dbReference>
<dbReference type="SUPFAM" id="SSF46785">
    <property type="entry name" value="Winged helix' DNA-binding domain"/>
    <property type="match status" value="1"/>
</dbReference>
<dbReference type="Pfam" id="PF12802">
    <property type="entry name" value="MarR_2"/>
    <property type="match status" value="1"/>
</dbReference>
<dbReference type="RefSeq" id="WP_064980190.1">
    <property type="nucleotide sequence ID" value="NZ_LZLC01000075.1"/>
</dbReference>
<dbReference type="InterPro" id="IPR036390">
    <property type="entry name" value="WH_DNA-bd_sf"/>
</dbReference>
<comment type="caution">
    <text evidence="2">The sequence shown here is derived from an EMBL/GenBank/DDBJ whole genome shotgun (WGS) entry which is preliminary data.</text>
</comment>
<protein>
    <recommendedName>
        <fullName evidence="1">HTH marR-type domain-containing protein</fullName>
    </recommendedName>
</protein>
<dbReference type="Proteomes" id="UP000093898">
    <property type="component" value="Unassembled WGS sequence"/>
</dbReference>
<proteinExistence type="predicted"/>
<feature type="domain" description="HTH marR-type" evidence="1">
    <location>
        <begin position="49"/>
        <end position="151"/>
    </location>
</feature>
<evidence type="ECO:0000259" key="1">
    <source>
        <dbReference type="SMART" id="SM00347"/>
    </source>
</evidence>
<dbReference type="AlphaFoldDB" id="A0A1A3H7C4"/>
<evidence type="ECO:0000313" key="2">
    <source>
        <dbReference type="EMBL" id="OBJ43564.1"/>
    </source>
</evidence>
<reference evidence="3" key="1">
    <citation type="submission" date="2016-06" db="EMBL/GenBank/DDBJ databases">
        <authorList>
            <person name="Sutton G."/>
            <person name="Brinkac L."/>
            <person name="Sanka R."/>
            <person name="Adams M."/>
            <person name="Lau E."/>
            <person name="Garcia-Basteiro A."/>
            <person name="Lopez-Varela E."/>
            <person name="Palencia S."/>
        </authorList>
    </citation>
    <scope>NUCLEOTIDE SEQUENCE [LARGE SCALE GENOMIC DNA]</scope>
    <source>
        <strain evidence="3">1127319.6</strain>
    </source>
</reference>
<dbReference type="GO" id="GO:0003700">
    <property type="term" value="F:DNA-binding transcription factor activity"/>
    <property type="evidence" value="ECO:0007669"/>
    <property type="project" value="InterPro"/>
</dbReference>
<name>A0A1A3H7C4_MYCMU</name>
<dbReference type="EMBL" id="LZLC01000075">
    <property type="protein sequence ID" value="OBJ43564.1"/>
    <property type="molecule type" value="Genomic_DNA"/>
</dbReference>